<dbReference type="SUPFAM" id="SSF82549">
    <property type="entry name" value="DAK1/DegV-like"/>
    <property type="match status" value="1"/>
</dbReference>
<comment type="caution">
    <text evidence="2">The sequence shown here is derived from an EMBL/GenBank/DDBJ whole genome shotgun (WGS) entry which is preliminary data.</text>
</comment>
<dbReference type="GO" id="GO:0008289">
    <property type="term" value="F:lipid binding"/>
    <property type="evidence" value="ECO:0007669"/>
    <property type="project" value="UniProtKB-KW"/>
</dbReference>
<dbReference type="InterPro" id="IPR003797">
    <property type="entry name" value="DegV"/>
</dbReference>
<gene>
    <name evidence="2" type="ORF">DWV45_16355</name>
</gene>
<protein>
    <submittedName>
        <fullName evidence="2">DegV family protein</fullName>
    </submittedName>
</protein>
<dbReference type="EMBL" id="QSAZ01000044">
    <property type="protein sequence ID" value="RGW83701.1"/>
    <property type="molecule type" value="Genomic_DNA"/>
</dbReference>
<organism evidence="2 3">
    <name type="scientific">Agathobacter rectalis</name>
    <dbReference type="NCBI Taxonomy" id="39491"/>
    <lineage>
        <taxon>Bacteria</taxon>
        <taxon>Bacillati</taxon>
        <taxon>Bacillota</taxon>
        <taxon>Clostridia</taxon>
        <taxon>Lachnospirales</taxon>
        <taxon>Lachnospiraceae</taxon>
        <taxon>Agathobacter</taxon>
    </lineage>
</organism>
<dbReference type="Gene3D" id="3.40.50.10170">
    <property type="match status" value="1"/>
</dbReference>
<reference evidence="2 3" key="1">
    <citation type="submission" date="2018-08" db="EMBL/GenBank/DDBJ databases">
        <title>A genome reference for cultivated species of the human gut microbiota.</title>
        <authorList>
            <person name="Zou Y."/>
            <person name="Xue W."/>
            <person name="Luo G."/>
        </authorList>
    </citation>
    <scope>NUCLEOTIDE SEQUENCE [LARGE SCALE GENOMIC DNA]</scope>
    <source>
        <strain evidence="2 3">AF06-19</strain>
    </source>
</reference>
<dbReference type="Gene3D" id="3.30.1180.10">
    <property type="match status" value="1"/>
</dbReference>
<dbReference type="RefSeq" id="WP_147346749.1">
    <property type="nucleotide sequence ID" value="NZ_QSAZ01000044.1"/>
</dbReference>
<sequence>DSTCDLSQEVLERYDIDIIPLHIVKGDEELEDGPQIDIHALYEWADKNKTTPKTSAPSIETAMNVMRPYIDEGREIICFSISSEMSTSINVIRMAAEELDAEDKVTVIDSRNLSTGIGLLVVEAAVMAADGKSREEIKAGIDELIPKVRASFVVDTLVYLYRGGRCNAVSALIGGALALHPMIVVKDGKMDASRKYRGKRL</sequence>
<name>A0A413DER4_9FIRM</name>
<evidence type="ECO:0000313" key="2">
    <source>
        <dbReference type="EMBL" id="RGW83701.1"/>
    </source>
</evidence>
<feature type="non-terminal residue" evidence="2">
    <location>
        <position position="201"/>
    </location>
</feature>
<dbReference type="InterPro" id="IPR043168">
    <property type="entry name" value="DegV_C"/>
</dbReference>
<accession>A0A413DER4</accession>
<evidence type="ECO:0000313" key="3">
    <source>
        <dbReference type="Proteomes" id="UP000283683"/>
    </source>
</evidence>
<feature type="non-terminal residue" evidence="2">
    <location>
        <position position="1"/>
    </location>
</feature>
<dbReference type="NCBIfam" id="TIGR00762">
    <property type="entry name" value="DegV"/>
    <property type="match status" value="1"/>
</dbReference>
<dbReference type="PANTHER" id="PTHR33434:SF2">
    <property type="entry name" value="FATTY ACID-BINDING PROTEIN TM_1468"/>
    <property type="match status" value="1"/>
</dbReference>
<dbReference type="Proteomes" id="UP000283683">
    <property type="component" value="Unassembled WGS sequence"/>
</dbReference>
<dbReference type="Pfam" id="PF02645">
    <property type="entry name" value="DegV"/>
    <property type="match status" value="1"/>
</dbReference>
<dbReference type="PROSITE" id="PS51482">
    <property type="entry name" value="DEGV"/>
    <property type="match status" value="1"/>
</dbReference>
<evidence type="ECO:0000256" key="1">
    <source>
        <dbReference type="ARBA" id="ARBA00023121"/>
    </source>
</evidence>
<keyword evidence="1" id="KW-0446">Lipid-binding</keyword>
<dbReference type="PANTHER" id="PTHR33434">
    <property type="entry name" value="DEGV DOMAIN-CONTAINING PROTEIN DR_1986-RELATED"/>
    <property type="match status" value="1"/>
</dbReference>
<dbReference type="AlphaFoldDB" id="A0A413DER4"/>
<dbReference type="InterPro" id="IPR050270">
    <property type="entry name" value="DegV_domain_contain"/>
</dbReference>
<proteinExistence type="predicted"/>